<comment type="caution">
    <text evidence="2">The sequence shown here is derived from an EMBL/GenBank/DDBJ whole genome shotgun (WGS) entry which is preliminary data.</text>
</comment>
<evidence type="ECO:0000313" key="2">
    <source>
        <dbReference type="EMBL" id="POY72703.1"/>
    </source>
</evidence>
<evidence type="ECO:0000256" key="1">
    <source>
        <dbReference type="SAM" id="MobiDB-lite"/>
    </source>
</evidence>
<keyword evidence="3" id="KW-1185">Reference proteome</keyword>
<evidence type="ECO:0000313" key="3">
    <source>
        <dbReference type="Proteomes" id="UP000237144"/>
    </source>
</evidence>
<proteinExistence type="predicted"/>
<feature type="region of interest" description="Disordered" evidence="1">
    <location>
        <begin position="1"/>
        <end position="46"/>
    </location>
</feature>
<organism evidence="2 3">
    <name type="scientific">Rhodotorula taiwanensis</name>
    <dbReference type="NCBI Taxonomy" id="741276"/>
    <lineage>
        <taxon>Eukaryota</taxon>
        <taxon>Fungi</taxon>
        <taxon>Dikarya</taxon>
        <taxon>Basidiomycota</taxon>
        <taxon>Pucciniomycotina</taxon>
        <taxon>Microbotryomycetes</taxon>
        <taxon>Sporidiobolales</taxon>
        <taxon>Sporidiobolaceae</taxon>
        <taxon>Rhodotorula</taxon>
    </lineage>
</organism>
<dbReference type="AlphaFoldDB" id="A0A2S5B7E7"/>
<dbReference type="Proteomes" id="UP000237144">
    <property type="component" value="Unassembled WGS sequence"/>
</dbReference>
<gene>
    <name evidence="2" type="ORF">BMF94_4533</name>
</gene>
<name>A0A2S5B7E7_9BASI</name>
<sequence>MVSKLNAPLEPGQAKHDSPSRSSSTTRSRTSMIFRPPVSAPPDPTK</sequence>
<reference evidence="2 3" key="1">
    <citation type="journal article" date="2018" name="Front. Microbiol.">
        <title>Prospects for Fungal Bioremediation of Acidic Radioactive Waste Sites: Characterization and Genome Sequence of Rhodotorula taiwanensis MD1149.</title>
        <authorList>
            <person name="Tkavc R."/>
            <person name="Matrosova V.Y."/>
            <person name="Grichenko O.E."/>
            <person name="Gostincar C."/>
            <person name="Volpe R.P."/>
            <person name="Klimenkova P."/>
            <person name="Gaidamakova E.K."/>
            <person name="Zhou C.E."/>
            <person name="Stewart B.J."/>
            <person name="Lyman M.G."/>
            <person name="Malfatti S.A."/>
            <person name="Rubinfeld B."/>
            <person name="Courtot M."/>
            <person name="Singh J."/>
            <person name="Dalgard C.L."/>
            <person name="Hamilton T."/>
            <person name="Frey K.G."/>
            <person name="Gunde-Cimerman N."/>
            <person name="Dugan L."/>
            <person name="Daly M.J."/>
        </authorList>
    </citation>
    <scope>NUCLEOTIDE SEQUENCE [LARGE SCALE GENOMIC DNA]</scope>
    <source>
        <strain evidence="2 3">MD1149</strain>
    </source>
</reference>
<protein>
    <submittedName>
        <fullName evidence="2">Uncharacterized protein</fullName>
    </submittedName>
</protein>
<dbReference type="EMBL" id="PJQD01000048">
    <property type="protein sequence ID" value="POY72703.1"/>
    <property type="molecule type" value="Genomic_DNA"/>
</dbReference>
<feature type="compositionally biased region" description="Low complexity" evidence="1">
    <location>
        <begin position="20"/>
        <end position="31"/>
    </location>
</feature>
<accession>A0A2S5B7E7</accession>